<dbReference type="Proteomes" id="UP000799779">
    <property type="component" value="Unassembled WGS sequence"/>
</dbReference>
<feature type="compositionally biased region" description="Basic and acidic residues" evidence="1">
    <location>
        <begin position="69"/>
        <end position="91"/>
    </location>
</feature>
<evidence type="ECO:0000313" key="2">
    <source>
        <dbReference type="EMBL" id="KAF2003825.1"/>
    </source>
</evidence>
<sequence length="408" mass="47494">MGGDELNDDYVVDLLKKDAKLASEEYKFVGLDAFLPKRATTRAPKPNTGFLRNIIKQTDSHNAALLAKEAEESRARLKKLDRAKSREDRGPGRLTPPGFSNDEAPQRKRNRGYHSDGDTETEEGHRSKSHRRGHRDHHDSRSRNDRHDDLHRDSGRRRERTKHRDREEEKDERPKRSRRDYDEERRHRNSSVGRDDRGRQEEKSNRKHRRRRSYSRSTSRSRSPRRESRPRYKPSRRRHDDRSRSASPRRHRAKSRDRSGKSQHRSPAPASDSDPLEAIVGPLLPDRGPAVRSRGRGANKASSMAMDARFSSTYDPSAEARLDSDINDDWGDALEALKDRERWKRVGAERLKEVGFTDAQVKKWEKGEEKGEDDVVWSREGQTREWDRGKVIDDDGDVKLQPEWGRLT</sequence>
<feature type="region of interest" description="Disordered" evidence="1">
    <location>
        <begin position="69"/>
        <end position="315"/>
    </location>
</feature>
<dbReference type="PANTHER" id="PTHR40132">
    <property type="entry name" value="PRE-MRNA-SPLICING FACTOR 38B"/>
    <property type="match status" value="1"/>
</dbReference>
<keyword evidence="3" id="KW-1185">Reference proteome</keyword>
<dbReference type="AlphaFoldDB" id="A0A6A5WXL0"/>
<proteinExistence type="predicted"/>
<accession>A0A6A5WXL0</accession>
<reference evidence="2" key="1">
    <citation type="journal article" date="2020" name="Stud. Mycol.">
        <title>101 Dothideomycetes genomes: a test case for predicting lifestyles and emergence of pathogens.</title>
        <authorList>
            <person name="Haridas S."/>
            <person name="Albert R."/>
            <person name="Binder M."/>
            <person name="Bloem J."/>
            <person name="Labutti K."/>
            <person name="Salamov A."/>
            <person name="Andreopoulos B."/>
            <person name="Baker S."/>
            <person name="Barry K."/>
            <person name="Bills G."/>
            <person name="Bluhm B."/>
            <person name="Cannon C."/>
            <person name="Castanera R."/>
            <person name="Culley D."/>
            <person name="Daum C."/>
            <person name="Ezra D."/>
            <person name="Gonzalez J."/>
            <person name="Henrissat B."/>
            <person name="Kuo A."/>
            <person name="Liang C."/>
            <person name="Lipzen A."/>
            <person name="Lutzoni F."/>
            <person name="Magnuson J."/>
            <person name="Mondo S."/>
            <person name="Nolan M."/>
            <person name="Ohm R."/>
            <person name="Pangilinan J."/>
            <person name="Park H.-J."/>
            <person name="Ramirez L."/>
            <person name="Alfaro M."/>
            <person name="Sun H."/>
            <person name="Tritt A."/>
            <person name="Yoshinaga Y."/>
            <person name="Zwiers L.-H."/>
            <person name="Turgeon B."/>
            <person name="Goodwin S."/>
            <person name="Spatafora J."/>
            <person name="Crous P."/>
            <person name="Grigoriev I."/>
        </authorList>
    </citation>
    <scope>NUCLEOTIDE SEQUENCE</scope>
    <source>
        <strain evidence="2">CBS 123094</strain>
    </source>
</reference>
<gene>
    <name evidence="2" type="ORF">P154DRAFT_519744</name>
</gene>
<dbReference type="EMBL" id="ML977570">
    <property type="protein sequence ID" value="KAF2003825.1"/>
    <property type="molecule type" value="Genomic_DNA"/>
</dbReference>
<dbReference type="PANTHER" id="PTHR40132:SF1">
    <property type="entry name" value="PRE-MRNA-SPLICING FACTOR 38B"/>
    <property type="match status" value="1"/>
</dbReference>
<dbReference type="OrthoDB" id="2431475at2759"/>
<protein>
    <recommendedName>
        <fullName evidence="4">Pre-mRNA-splicing factor 38B</fullName>
    </recommendedName>
</protein>
<feature type="compositionally biased region" description="Basic and acidic residues" evidence="1">
    <location>
        <begin position="136"/>
        <end position="153"/>
    </location>
</feature>
<evidence type="ECO:0000313" key="3">
    <source>
        <dbReference type="Proteomes" id="UP000799779"/>
    </source>
</evidence>
<feature type="compositionally biased region" description="Basic and acidic residues" evidence="1">
    <location>
        <begin position="193"/>
        <end position="204"/>
    </location>
</feature>
<organism evidence="2 3">
    <name type="scientific">Amniculicola lignicola CBS 123094</name>
    <dbReference type="NCBI Taxonomy" id="1392246"/>
    <lineage>
        <taxon>Eukaryota</taxon>
        <taxon>Fungi</taxon>
        <taxon>Dikarya</taxon>
        <taxon>Ascomycota</taxon>
        <taxon>Pezizomycotina</taxon>
        <taxon>Dothideomycetes</taxon>
        <taxon>Pleosporomycetidae</taxon>
        <taxon>Pleosporales</taxon>
        <taxon>Amniculicolaceae</taxon>
        <taxon>Amniculicola</taxon>
    </lineage>
</organism>
<feature type="compositionally biased region" description="Basic and acidic residues" evidence="1">
    <location>
        <begin position="162"/>
        <end position="186"/>
    </location>
</feature>
<evidence type="ECO:0000256" key="1">
    <source>
        <dbReference type="SAM" id="MobiDB-lite"/>
    </source>
</evidence>
<feature type="compositionally biased region" description="Basic and acidic residues" evidence="1">
    <location>
        <begin position="113"/>
        <end position="126"/>
    </location>
</feature>
<name>A0A6A5WXL0_9PLEO</name>
<feature type="compositionally biased region" description="Basic residues" evidence="1">
    <location>
        <begin position="205"/>
        <end position="214"/>
    </location>
</feature>
<evidence type="ECO:0008006" key="4">
    <source>
        <dbReference type="Google" id="ProtNLM"/>
    </source>
</evidence>